<organism evidence="5 6">
    <name type="scientific">Chelativorans intermedius</name>
    <dbReference type="NCBI Taxonomy" id="515947"/>
    <lineage>
        <taxon>Bacteria</taxon>
        <taxon>Pseudomonadati</taxon>
        <taxon>Pseudomonadota</taxon>
        <taxon>Alphaproteobacteria</taxon>
        <taxon>Hyphomicrobiales</taxon>
        <taxon>Phyllobacteriaceae</taxon>
        <taxon>Chelativorans</taxon>
    </lineage>
</organism>
<dbReference type="Proteomes" id="UP001589755">
    <property type="component" value="Unassembled WGS sequence"/>
</dbReference>
<sequence length="268" mass="27018">DGGGVLGLSGVPADVKLEAVARDGWLVDVGGPAADLRRLGCFGAAEAASITLAILEAVAGQGKAARARDLCDAALAAIAGRAPTAASSLSTSRPPVGRLPLANAGWAWGFALAYGQIEGAALQAFAAALGEGRALRLARGRGLIVLDVDEGEEARLLAAARKAGLVTDARDRRLSIAVCAGRPACASAHLATRRLADALVARRPALLDGSFTLHLSGCGKHCARPPGPCVTLTGTAGGATLHAAGMPIPSELEVQLRALLEEQARQAP</sequence>
<evidence type="ECO:0000313" key="5">
    <source>
        <dbReference type="EMBL" id="MFC0207864.1"/>
    </source>
</evidence>
<evidence type="ECO:0008006" key="7">
    <source>
        <dbReference type="Google" id="ProtNLM"/>
    </source>
</evidence>
<evidence type="ECO:0000313" key="6">
    <source>
        <dbReference type="Proteomes" id="UP001589755"/>
    </source>
</evidence>
<name>A0ABV6D5E5_9HYPH</name>
<accession>A0ABV6D5E5</accession>
<proteinExistence type="predicted"/>
<dbReference type="InterPro" id="IPR045854">
    <property type="entry name" value="NO2/SO3_Rdtase_4Fe4S_sf"/>
</dbReference>
<dbReference type="Gene3D" id="3.30.413.10">
    <property type="entry name" value="Sulfite Reductase Hemoprotein, domain 1"/>
    <property type="match status" value="1"/>
</dbReference>
<keyword evidence="3" id="KW-0408">Iron</keyword>
<evidence type="ECO:0000256" key="1">
    <source>
        <dbReference type="ARBA" id="ARBA00022485"/>
    </source>
</evidence>
<keyword evidence="6" id="KW-1185">Reference proteome</keyword>
<dbReference type="SUPFAM" id="SSF56014">
    <property type="entry name" value="Nitrite and sulphite reductase 4Fe-4S domain-like"/>
    <property type="match status" value="1"/>
</dbReference>
<evidence type="ECO:0000256" key="4">
    <source>
        <dbReference type="ARBA" id="ARBA00023014"/>
    </source>
</evidence>
<reference evidence="5 6" key="1">
    <citation type="submission" date="2024-09" db="EMBL/GenBank/DDBJ databases">
        <authorList>
            <person name="Sun Q."/>
            <person name="Mori K."/>
        </authorList>
    </citation>
    <scope>NUCLEOTIDE SEQUENCE [LARGE SCALE GENOMIC DNA]</scope>
    <source>
        <strain evidence="5 6">CCM 8543</strain>
    </source>
</reference>
<evidence type="ECO:0000256" key="3">
    <source>
        <dbReference type="ARBA" id="ARBA00023004"/>
    </source>
</evidence>
<gene>
    <name evidence="5" type="ORF">ACFFJ2_05555</name>
</gene>
<evidence type="ECO:0000256" key="2">
    <source>
        <dbReference type="ARBA" id="ARBA00022723"/>
    </source>
</evidence>
<keyword evidence="2" id="KW-0479">Metal-binding</keyword>
<feature type="non-terminal residue" evidence="5">
    <location>
        <position position="1"/>
    </location>
</feature>
<keyword evidence="1" id="KW-0004">4Fe-4S</keyword>
<comment type="caution">
    <text evidence="5">The sequence shown here is derived from an EMBL/GenBank/DDBJ whole genome shotgun (WGS) entry which is preliminary data.</text>
</comment>
<protein>
    <recommendedName>
        <fullName evidence="7">Precorrin-3B synthase</fullName>
    </recommendedName>
</protein>
<keyword evidence="4" id="KW-0411">Iron-sulfur</keyword>
<dbReference type="EMBL" id="JBHLXD010000006">
    <property type="protein sequence ID" value="MFC0207864.1"/>
    <property type="molecule type" value="Genomic_DNA"/>
</dbReference>